<dbReference type="GeneID" id="92037193"/>
<name>A0ABR1LAC0_9PEZI</name>
<sequence length="206" mass="23713">MHLDVVDGRRCMYSGGEFDWSAGRSLKDAASSRVLDPSWREMDEKNLIWNVHGIHPRTRFLCSNPNDGFPRLRSRTTQECNQAVDSSASRQPHRRRRRRRRRPRSVAPPNEAPVDMTAAIGLWRRRVAAARMVESDGDRHRAAWLRSLACLVVYARGTRRRAFKDDGGDAESRKKSSHSVISNCDEVRVFLLVYQRPRTSSNARTR</sequence>
<organism evidence="2 3">
    <name type="scientific">Phyllosticta citribraziliensis</name>
    <dbReference type="NCBI Taxonomy" id="989973"/>
    <lineage>
        <taxon>Eukaryota</taxon>
        <taxon>Fungi</taxon>
        <taxon>Dikarya</taxon>
        <taxon>Ascomycota</taxon>
        <taxon>Pezizomycotina</taxon>
        <taxon>Dothideomycetes</taxon>
        <taxon>Dothideomycetes incertae sedis</taxon>
        <taxon>Botryosphaeriales</taxon>
        <taxon>Phyllostictaceae</taxon>
        <taxon>Phyllosticta</taxon>
    </lineage>
</organism>
<dbReference type="Proteomes" id="UP001360953">
    <property type="component" value="Unassembled WGS sequence"/>
</dbReference>
<keyword evidence="3" id="KW-1185">Reference proteome</keyword>
<comment type="caution">
    <text evidence="2">The sequence shown here is derived from an EMBL/GenBank/DDBJ whole genome shotgun (WGS) entry which is preliminary data.</text>
</comment>
<evidence type="ECO:0000313" key="2">
    <source>
        <dbReference type="EMBL" id="KAK7532192.1"/>
    </source>
</evidence>
<feature type="compositionally biased region" description="Polar residues" evidence="1">
    <location>
        <begin position="76"/>
        <end position="90"/>
    </location>
</feature>
<reference evidence="2 3" key="1">
    <citation type="submission" date="2024-04" db="EMBL/GenBank/DDBJ databases">
        <title>Phyllosticta paracitricarpa is synonymous to the EU quarantine fungus P. citricarpa based on phylogenomic analyses.</title>
        <authorList>
            <consortium name="Lawrence Berkeley National Laboratory"/>
            <person name="Van ingen-buijs V.A."/>
            <person name="Van westerhoven A.C."/>
            <person name="Haridas S."/>
            <person name="Skiadas P."/>
            <person name="Martin F."/>
            <person name="Groenewald J.Z."/>
            <person name="Crous P.W."/>
            <person name="Seidl M.F."/>
        </authorList>
    </citation>
    <scope>NUCLEOTIDE SEQUENCE [LARGE SCALE GENOMIC DNA]</scope>
    <source>
        <strain evidence="2 3">CPC 17464</strain>
    </source>
</reference>
<evidence type="ECO:0000313" key="3">
    <source>
        <dbReference type="Proteomes" id="UP001360953"/>
    </source>
</evidence>
<feature type="region of interest" description="Disordered" evidence="1">
    <location>
        <begin position="76"/>
        <end position="113"/>
    </location>
</feature>
<dbReference type="RefSeq" id="XP_066651860.1">
    <property type="nucleotide sequence ID" value="XM_066804287.1"/>
</dbReference>
<dbReference type="EMBL" id="JBBPEH010000011">
    <property type="protein sequence ID" value="KAK7532192.1"/>
    <property type="molecule type" value="Genomic_DNA"/>
</dbReference>
<feature type="compositionally biased region" description="Basic residues" evidence="1">
    <location>
        <begin position="91"/>
        <end position="104"/>
    </location>
</feature>
<proteinExistence type="predicted"/>
<protein>
    <submittedName>
        <fullName evidence="2">Uncharacterized protein</fullName>
    </submittedName>
</protein>
<gene>
    <name evidence="2" type="ORF">J3D65DRAFT_96701</name>
</gene>
<accession>A0ABR1LAC0</accession>
<evidence type="ECO:0000256" key="1">
    <source>
        <dbReference type="SAM" id="MobiDB-lite"/>
    </source>
</evidence>